<dbReference type="InterPro" id="IPR036186">
    <property type="entry name" value="Serpin_sf"/>
</dbReference>
<comment type="caution">
    <text evidence="5">The sequence shown here is derived from an EMBL/GenBank/DDBJ whole genome shotgun (WGS) entry which is preliminary data.</text>
</comment>
<evidence type="ECO:0000313" key="5">
    <source>
        <dbReference type="EMBL" id="GBO43344.1"/>
    </source>
</evidence>
<name>A0A4Y2X378_ARAVE</name>
<feature type="signal peptide" evidence="3">
    <location>
        <begin position="1"/>
        <end position="18"/>
    </location>
</feature>
<evidence type="ECO:0000256" key="2">
    <source>
        <dbReference type="ARBA" id="ARBA00022900"/>
    </source>
</evidence>
<dbReference type="EMBL" id="BGPR01069737">
    <property type="protein sequence ID" value="GBO43344.1"/>
    <property type="molecule type" value="Genomic_DNA"/>
</dbReference>
<evidence type="ECO:0000256" key="3">
    <source>
        <dbReference type="SAM" id="SignalP"/>
    </source>
</evidence>
<evidence type="ECO:0000256" key="1">
    <source>
        <dbReference type="ARBA" id="ARBA00022690"/>
    </source>
</evidence>
<keyword evidence="3" id="KW-0732">Signal</keyword>
<dbReference type="SUPFAM" id="SSF56574">
    <property type="entry name" value="Serpins"/>
    <property type="match status" value="1"/>
</dbReference>
<feature type="chain" id="PRO_5021213785" description="Serpin domain-containing protein" evidence="3">
    <location>
        <begin position="19"/>
        <end position="84"/>
    </location>
</feature>
<keyword evidence="2" id="KW-0722">Serine protease inhibitor</keyword>
<reference evidence="5 6" key="1">
    <citation type="journal article" date="2019" name="Sci. Rep.">
        <title>Orb-weaving spider Araneus ventricosus genome elucidates the spidroin gene catalogue.</title>
        <authorList>
            <person name="Kono N."/>
            <person name="Nakamura H."/>
            <person name="Ohtoshi R."/>
            <person name="Moran D.A.P."/>
            <person name="Shinohara A."/>
            <person name="Yoshida Y."/>
            <person name="Fujiwara M."/>
            <person name="Mori M."/>
            <person name="Tomita M."/>
            <person name="Arakawa K."/>
        </authorList>
    </citation>
    <scope>NUCLEOTIDE SEQUENCE [LARGE SCALE GENOMIC DNA]</scope>
</reference>
<accession>A0A4Y2X378</accession>
<keyword evidence="1" id="KW-0646">Protease inhibitor</keyword>
<protein>
    <recommendedName>
        <fullName evidence="4">Serpin domain-containing protein</fullName>
    </recommendedName>
</protein>
<dbReference type="InterPro" id="IPR023796">
    <property type="entry name" value="Serpin_dom"/>
</dbReference>
<evidence type="ECO:0000259" key="4">
    <source>
        <dbReference type="Pfam" id="PF00079"/>
    </source>
</evidence>
<sequence>MGIGNLLVCTLILATVSAQSLNDPWLRDPMLVGLWKLTRAINSFGFNLFQDLTTYVEGNVLICPYSLSTSLGILHFGSVGETEE</sequence>
<dbReference type="Pfam" id="PF00079">
    <property type="entry name" value="Serpin"/>
    <property type="match status" value="1"/>
</dbReference>
<dbReference type="Gene3D" id="3.30.497.10">
    <property type="entry name" value="Antithrombin, subunit I, domain 2"/>
    <property type="match status" value="1"/>
</dbReference>
<dbReference type="GO" id="GO:0004867">
    <property type="term" value="F:serine-type endopeptidase inhibitor activity"/>
    <property type="evidence" value="ECO:0007669"/>
    <property type="project" value="UniProtKB-KW"/>
</dbReference>
<keyword evidence="6" id="KW-1185">Reference proteome</keyword>
<organism evidence="5 6">
    <name type="scientific">Araneus ventricosus</name>
    <name type="common">Orbweaver spider</name>
    <name type="synonym">Epeira ventricosa</name>
    <dbReference type="NCBI Taxonomy" id="182803"/>
    <lineage>
        <taxon>Eukaryota</taxon>
        <taxon>Metazoa</taxon>
        <taxon>Ecdysozoa</taxon>
        <taxon>Arthropoda</taxon>
        <taxon>Chelicerata</taxon>
        <taxon>Arachnida</taxon>
        <taxon>Araneae</taxon>
        <taxon>Araneomorphae</taxon>
        <taxon>Entelegynae</taxon>
        <taxon>Araneoidea</taxon>
        <taxon>Araneidae</taxon>
        <taxon>Araneus</taxon>
    </lineage>
</organism>
<dbReference type="AlphaFoldDB" id="A0A4Y2X378"/>
<dbReference type="Proteomes" id="UP000499080">
    <property type="component" value="Unassembled WGS sequence"/>
</dbReference>
<evidence type="ECO:0000313" key="6">
    <source>
        <dbReference type="Proteomes" id="UP000499080"/>
    </source>
</evidence>
<gene>
    <name evidence="5" type="ORF">AVEN_18298_1</name>
</gene>
<dbReference type="InterPro" id="IPR042178">
    <property type="entry name" value="Serpin_sf_1"/>
</dbReference>
<dbReference type="OrthoDB" id="671595at2759"/>
<feature type="domain" description="Serpin" evidence="4">
    <location>
        <begin position="40"/>
        <end position="84"/>
    </location>
</feature>
<proteinExistence type="predicted"/>
<feature type="non-terminal residue" evidence="5">
    <location>
        <position position="84"/>
    </location>
</feature>